<dbReference type="Gene3D" id="3.40.50.11980">
    <property type="match status" value="1"/>
</dbReference>
<dbReference type="InterPro" id="IPR021869">
    <property type="entry name" value="RNase_Zc3h12_NYN"/>
</dbReference>
<sequence>METLAAMYDDPALNEELKAPCKIQLDENSPKVHTFAACNRILPMTAEDGAQSTHPLYSEPLTENESLSNVESTSNLAHEKFCQLLNRLRTNFEGLFKILNGMGCSENIVAHSQSSVAERASSEMPGLEQNTRMCPSDVRANGNACSSKILQAHNDGKFEGTQCSTGDNSGIWNIAQIINSATGIAHSYFATYGILEGCSCPLYPLRPIVIDGDSCNGSMEILSCIYFFLNQHHCVVLFLSAKSFANFCKCSSQLSECLQWLRHAGVLTVIPAEPVKAEVANLNTESAYVEDLLQLAYLTGSAILSNRNLVSSLSNLAEWKRLAMFHLLRFSVVNDRTVKLEPAGRRHGYTSLEWLLQFPHKSHVDFVVRPLPKRESDELISRLDGFLSSLDDLPLSVEPTLTYA</sequence>
<dbReference type="Proteomes" id="UP000046395">
    <property type="component" value="Unassembled WGS sequence"/>
</dbReference>
<name>A0A5S6QM04_TRIMR</name>
<accession>A0A5S6QM04</accession>
<proteinExistence type="predicted"/>
<keyword evidence="2" id="KW-1185">Reference proteome</keyword>
<feature type="domain" description="RNase NYN" evidence="1">
    <location>
        <begin position="206"/>
        <end position="345"/>
    </location>
</feature>
<evidence type="ECO:0000313" key="2">
    <source>
        <dbReference type="Proteomes" id="UP000046395"/>
    </source>
</evidence>
<evidence type="ECO:0000313" key="3">
    <source>
        <dbReference type="WBParaSite" id="TMUE_2000007902.1"/>
    </source>
</evidence>
<protein>
    <submittedName>
        <fullName evidence="3">RNase_Zc3h12a domain-containing protein</fullName>
    </submittedName>
</protein>
<dbReference type="AlphaFoldDB" id="A0A5S6QM04"/>
<dbReference type="Pfam" id="PF11977">
    <property type="entry name" value="RNase_Zc3h12a"/>
    <property type="match status" value="1"/>
</dbReference>
<evidence type="ECO:0000259" key="1">
    <source>
        <dbReference type="Pfam" id="PF11977"/>
    </source>
</evidence>
<dbReference type="WBParaSite" id="TMUE_2000007902.1">
    <property type="protein sequence ID" value="TMUE_2000007902.1"/>
    <property type="gene ID" value="WBGene00292955"/>
</dbReference>
<organism evidence="2 3">
    <name type="scientific">Trichuris muris</name>
    <name type="common">Mouse whipworm</name>
    <dbReference type="NCBI Taxonomy" id="70415"/>
    <lineage>
        <taxon>Eukaryota</taxon>
        <taxon>Metazoa</taxon>
        <taxon>Ecdysozoa</taxon>
        <taxon>Nematoda</taxon>
        <taxon>Enoplea</taxon>
        <taxon>Dorylaimia</taxon>
        <taxon>Trichinellida</taxon>
        <taxon>Trichuridae</taxon>
        <taxon>Trichuris</taxon>
    </lineage>
</organism>
<reference evidence="3" key="1">
    <citation type="submission" date="2019-12" db="UniProtKB">
        <authorList>
            <consortium name="WormBaseParasite"/>
        </authorList>
    </citation>
    <scope>IDENTIFICATION</scope>
</reference>